<proteinExistence type="predicted"/>
<organism evidence="1 2">
    <name type="scientific">Ureibacillus acetophenoni</name>
    <dbReference type="NCBI Taxonomy" id="614649"/>
    <lineage>
        <taxon>Bacteria</taxon>
        <taxon>Bacillati</taxon>
        <taxon>Bacillota</taxon>
        <taxon>Bacilli</taxon>
        <taxon>Bacillales</taxon>
        <taxon>Caryophanaceae</taxon>
        <taxon>Ureibacillus</taxon>
    </lineage>
</organism>
<evidence type="ECO:0000313" key="1">
    <source>
        <dbReference type="EMBL" id="SOC41505.1"/>
    </source>
</evidence>
<keyword evidence="2" id="KW-1185">Reference proteome</keyword>
<name>A0A285UHX2_9BACL</name>
<reference evidence="2" key="1">
    <citation type="submission" date="2017-08" db="EMBL/GenBank/DDBJ databases">
        <authorList>
            <person name="Varghese N."/>
            <person name="Submissions S."/>
        </authorList>
    </citation>
    <scope>NUCLEOTIDE SEQUENCE [LARGE SCALE GENOMIC DNA]</scope>
    <source>
        <strain evidence="2">JC23</strain>
    </source>
</reference>
<dbReference type="Proteomes" id="UP000219252">
    <property type="component" value="Unassembled WGS sequence"/>
</dbReference>
<dbReference type="AlphaFoldDB" id="A0A285UHX2"/>
<sequence>MNNAILANIELNETFLVNSKVNTNTKKPTKIPNGVKNKKTPVDVATALPPFKLAKTENMCPNMANKPHTIGLIVEPRIRGSKQAKVPFNISAIATITPTFITL</sequence>
<gene>
    <name evidence="1" type="ORF">SAMN05877842_110116</name>
</gene>
<protein>
    <submittedName>
        <fullName evidence="1">Uncharacterized protein</fullName>
    </submittedName>
</protein>
<evidence type="ECO:0000313" key="2">
    <source>
        <dbReference type="Proteomes" id="UP000219252"/>
    </source>
</evidence>
<dbReference type="EMBL" id="OBQC01000010">
    <property type="protein sequence ID" value="SOC41505.1"/>
    <property type="molecule type" value="Genomic_DNA"/>
</dbReference>
<accession>A0A285UHX2</accession>